<evidence type="ECO:0000256" key="7">
    <source>
        <dbReference type="SAM" id="MobiDB-lite"/>
    </source>
</evidence>
<sequence>MKDNISIKEIFDILKKRLLMISSITVIAVTAGVVLTFFVLTPTYQTSTLLLINQSSEDNQESLSGDINTQLDLINTYNVIISSPRILNPVIEELSLELNHEELKDKIRVGSEEESQVVSISVNEKDPVLAMDIANKIAEIFTRDVVDIMSINNVSILSEASLEETPIRPIPPLNIVISLLGGLMFSTVLSFFLESLDHSVRTEGDVEEYMELPVLGTVAQANKKNIKSRNPAFDENSSLTSDKKRSEKVGV</sequence>
<keyword evidence="6 8" id="KW-0472">Membrane</keyword>
<evidence type="ECO:0000256" key="4">
    <source>
        <dbReference type="ARBA" id="ARBA00022692"/>
    </source>
</evidence>
<feature type="compositionally biased region" description="Basic and acidic residues" evidence="7">
    <location>
        <begin position="241"/>
        <end position="251"/>
    </location>
</feature>
<dbReference type="GO" id="GO:0005886">
    <property type="term" value="C:plasma membrane"/>
    <property type="evidence" value="ECO:0007669"/>
    <property type="project" value="UniProtKB-SubCell"/>
</dbReference>
<evidence type="ECO:0000259" key="9">
    <source>
        <dbReference type="Pfam" id="PF02706"/>
    </source>
</evidence>
<dbReference type="Pfam" id="PF13807">
    <property type="entry name" value="GNVR"/>
    <property type="match status" value="1"/>
</dbReference>
<dbReference type="PANTHER" id="PTHR32309:SF13">
    <property type="entry name" value="FERRIC ENTEROBACTIN TRANSPORT PROTEIN FEPE"/>
    <property type="match status" value="1"/>
</dbReference>
<dbReference type="InterPro" id="IPR003856">
    <property type="entry name" value="LPS_length_determ_N"/>
</dbReference>
<reference evidence="11 12" key="1">
    <citation type="submission" date="2018-10" db="EMBL/GenBank/DDBJ databases">
        <title>Draft genome sequence of Bacillus salarius IM0101, isolated from a hypersaline soil in Inner Mongolia, China.</title>
        <authorList>
            <person name="Yamprayoonswat W."/>
            <person name="Boonvisut S."/>
            <person name="Jumpathong W."/>
            <person name="Sittihan S."/>
            <person name="Ruangsuj P."/>
            <person name="Wanthongcharoen S."/>
            <person name="Thongpramul N."/>
            <person name="Pimmason S."/>
            <person name="Yu B."/>
            <person name="Yasawong M."/>
        </authorList>
    </citation>
    <scope>NUCLEOTIDE SEQUENCE [LARGE SCALE GENOMIC DNA]</scope>
    <source>
        <strain evidence="11 12">IM0101</strain>
    </source>
</reference>
<feature type="domain" description="Tyrosine-protein kinase G-rich" evidence="10">
    <location>
        <begin position="145"/>
        <end position="192"/>
    </location>
</feature>
<evidence type="ECO:0000259" key="10">
    <source>
        <dbReference type="Pfam" id="PF13807"/>
    </source>
</evidence>
<feature type="transmembrane region" description="Helical" evidence="8">
    <location>
        <begin position="18"/>
        <end position="40"/>
    </location>
</feature>
<dbReference type="PANTHER" id="PTHR32309">
    <property type="entry name" value="TYROSINE-PROTEIN KINASE"/>
    <property type="match status" value="1"/>
</dbReference>
<accession>A0A3R9RBX0</accession>
<dbReference type="OrthoDB" id="2360475at2"/>
<feature type="region of interest" description="Disordered" evidence="7">
    <location>
        <begin position="226"/>
        <end position="251"/>
    </location>
</feature>
<gene>
    <name evidence="11" type="ORF">D7Z54_18220</name>
</gene>
<keyword evidence="12" id="KW-1185">Reference proteome</keyword>
<evidence type="ECO:0000256" key="8">
    <source>
        <dbReference type="SAM" id="Phobius"/>
    </source>
</evidence>
<evidence type="ECO:0000256" key="6">
    <source>
        <dbReference type="ARBA" id="ARBA00023136"/>
    </source>
</evidence>
<comment type="similarity">
    <text evidence="2">Belongs to the CpsC/CapA family.</text>
</comment>
<keyword evidence="3" id="KW-1003">Cell membrane</keyword>
<dbReference type="RefSeq" id="WP_125557668.1">
    <property type="nucleotide sequence ID" value="NZ_RBVX01000019.1"/>
</dbReference>
<keyword evidence="5 8" id="KW-1133">Transmembrane helix</keyword>
<comment type="subcellular location">
    <subcellularLocation>
        <location evidence="1">Cell membrane</location>
        <topology evidence="1">Multi-pass membrane protein</topology>
    </subcellularLocation>
</comment>
<evidence type="ECO:0000256" key="1">
    <source>
        <dbReference type="ARBA" id="ARBA00004651"/>
    </source>
</evidence>
<proteinExistence type="inferred from homology"/>
<dbReference type="InterPro" id="IPR032807">
    <property type="entry name" value="GNVR"/>
</dbReference>
<dbReference type="GO" id="GO:0004713">
    <property type="term" value="F:protein tyrosine kinase activity"/>
    <property type="evidence" value="ECO:0007669"/>
    <property type="project" value="TreeGrafter"/>
</dbReference>
<keyword evidence="4 8" id="KW-0812">Transmembrane</keyword>
<evidence type="ECO:0000313" key="11">
    <source>
        <dbReference type="EMBL" id="RSL31919.1"/>
    </source>
</evidence>
<dbReference type="Pfam" id="PF02706">
    <property type="entry name" value="Wzz"/>
    <property type="match status" value="1"/>
</dbReference>
<organism evidence="11 12">
    <name type="scientific">Salibacterium salarium</name>
    <dbReference type="NCBI Taxonomy" id="284579"/>
    <lineage>
        <taxon>Bacteria</taxon>
        <taxon>Bacillati</taxon>
        <taxon>Bacillota</taxon>
        <taxon>Bacilli</taxon>
        <taxon>Bacillales</taxon>
        <taxon>Bacillaceae</taxon>
    </lineage>
</organism>
<evidence type="ECO:0000256" key="5">
    <source>
        <dbReference type="ARBA" id="ARBA00022989"/>
    </source>
</evidence>
<comment type="caution">
    <text evidence="11">The sequence shown here is derived from an EMBL/GenBank/DDBJ whole genome shotgun (WGS) entry which is preliminary data.</text>
</comment>
<name>A0A3R9RBX0_9BACI</name>
<protein>
    <submittedName>
        <fullName evidence="11">Capsule biosynthesis protein</fullName>
    </submittedName>
</protein>
<evidence type="ECO:0000256" key="3">
    <source>
        <dbReference type="ARBA" id="ARBA00022475"/>
    </source>
</evidence>
<evidence type="ECO:0000313" key="12">
    <source>
        <dbReference type="Proteomes" id="UP000275076"/>
    </source>
</evidence>
<dbReference type="EMBL" id="RBVX01000019">
    <property type="protein sequence ID" value="RSL31919.1"/>
    <property type="molecule type" value="Genomic_DNA"/>
</dbReference>
<feature type="domain" description="Polysaccharide chain length determinant N-terminal" evidence="9">
    <location>
        <begin position="3"/>
        <end position="94"/>
    </location>
</feature>
<evidence type="ECO:0000256" key="2">
    <source>
        <dbReference type="ARBA" id="ARBA00006683"/>
    </source>
</evidence>
<dbReference type="AlphaFoldDB" id="A0A3R9RBX0"/>
<dbReference type="Proteomes" id="UP000275076">
    <property type="component" value="Unassembled WGS sequence"/>
</dbReference>
<dbReference type="InterPro" id="IPR050445">
    <property type="entry name" value="Bact_polysacc_biosynth/exp"/>
</dbReference>